<evidence type="ECO:0000256" key="4">
    <source>
        <dbReference type="ARBA" id="ARBA00022840"/>
    </source>
</evidence>
<dbReference type="SUPFAM" id="SSF52540">
    <property type="entry name" value="P-loop containing nucleoside triphosphate hydrolases"/>
    <property type="match status" value="1"/>
</dbReference>
<dbReference type="Gene3D" id="1.20.1560.10">
    <property type="entry name" value="ABC transporter type 1, transmembrane domain"/>
    <property type="match status" value="1"/>
</dbReference>
<keyword evidence="3" id="KW-0547">Nucleotide-binding</keyword>
<dbReference type="PROSITE" id="PS00211">
    <property type="entry name" value="ABC_TRANSPORTER_1"/>
    <property type="match status" value="1"/>
</dbReference>
<dbReference type="PANTHER" id="PTHR24221">
    <property type="entry name" value="ATP-BINDING CASSETTE SUB-FAMILY B"/>
    <property type="match status" value="1"/>
</dbReference>
<name>A0ABV7YDF2_9ACTN</name>
<evidence type="ECO:0000256" key="5">
    <source>
        <dbReference type="ARBA" id="ARBA00022989"/>
    </source>
</evidence>
<evidence type="ECO:0000256" key="2">
    <source>
        <dbReference type="ARBA" id="ARBA00022692"/>
    </source>
</evidence>
<feature type="transmembrane region" description="Helical" evidence="7">
    <location>
        <begin position="83"/>
        <end position="115"/>
    </location>
</feature>
<comment type="subcellular location">
    <subcellularLocation>
        <location evidence="1">Cell membrane</location>
        <topology evidence="1">Multi-pass membrane protein</topology>
    </subcellularLocation>
</comment>
<evidence type="ECO:0000313" key="10">
    <source>
        <dbReference type="EMBL" id="MFC3762374.1"/>
    </source>
</evidence>
<dbReference type="RefSeq" id="WP_205121798.1">
    <property type="nucleotide sequence ID" value="NZ_JAFBCM010000001.1"/>
</dbReference>
<keyword evidence="6 7" id="KW-0472">Membrane</keyword>
<feature type="domain" description="ABC transmembrane type-1" evidence="9">
    <location>
        <begin position="1"/>
        <end position="231"/>
    </location>
</feature>
<dbReference type="PROSITE" id="PS50893">
    <property type="entry name" value="ABC_TRANSPORTER_2"/>
    <property type="match status" value="1"/>
</dbReference>
<dbReference type="SMART" id="SM00382">
    <property type="entry name" value="AAA"/>
    <property type="match status" value="1"/>
</dbReference>
<gene>
    <name evidence="10" type="ORF">ACFOUW_16150</name>
</gene>
<evidence type="ECO:0000256" key="7">
    <source>
        <dbReference type="SAM" id="Phobius"/>
    </source>
</evidence>
<dbReference type="Pfam" id="PF00005">
    <property type="entry name" value="ABC_tran"/>
    <property type="match status" value="1"/>
</dbReference>
<dbReference type="Pfam" id="PF00664">
    <property type="entry name" value="ABC_membrane"/>
    <property type="match status" value="1"/>
</dbReference>
<keyword evidence="11" id="KW-1185">Reference proteome</keyword>
<dbReference type="PANTHER" id="PTHR24221:SF654">
    <property type="entry name" value="ATP-BINDING CASSETTE SUB-FAMILY B MEMBER 6"/>
    <property type="match status" value="1"/>
</dbReference>
<evidence type="ECO:0000259" key="8">
    <source>
        <dbReference type="PROSITE" id="PS50893"/>
    </source>
</evidence>
<keyword evidence="5 7" id="KW-1133">Transmembrane helix</keyword>
<feature type="transmembrane region" description="Helical" evidence="7">
    <location>
        <begin position="184"/>
        <end position="208"/>
    </location>
</feature>
<dbReference type="Proteomes" id="UP001595699">
    <property type="component" value="Unassembled WGS sequence"/>
</dbReference>
<dbReference type="InterPro" id="IPR039421">
    <property type="entry name" value="Type_1_exporter"/>
</dbReference>
<comment type="caution">
    <text evidence="10">The sequence shown here is derived from an EMBL/GenBank/DDBJ whole genome shotgun (WGS) entry which is preliminary data.</text>
</comment>
<evidence type="ECO:0000256" key="6">
    <source>
        <dbReference type="ARBA" id="ARBA00023136"/>
    </source>
</evidence>
<dbReference type="InterPro" id="IPR027417">
    <property type="entry name" value="P-loop_NTPase"/>
</dbReference>
<dbReference type="InterPro" id="IPR003439">
    <property type="entry name" value="ABC_transporter-like_ATP-bd"/>
</dbReference>
<dbReference type="EMBL" id="JBHRZH010000014">
    <property type="protein sequence ID" value="MFC3762374.1"/>
    <property type="molecule type" value="Genomic_DNA"/>
</dbReference>
<dbReference type="PROSITE" id="PS50929">
    <property type="entry name" value="ABC_TM1F"/>
    <property type="match status" value="1"/>
</dbReference>
<protein>
    <submittedName>
        <fullName evidence="10">ABC transporter ATP-binding protein</fullName>
    </submittedName>
</protein>
<evidence type="ECO:0000313" key="11">
    <source>
        <dbReference type="Proteomes" id="UP001595699"/>
    </source>
</evidence>
<dbReference type="InterPro" id="IPR036640">
    <property type="entry name" value="ABC1_TM_sf"/>
</dbReference>
<organism evidence="10 11">
    <name type="scientific">Tenggerimyces flavus</name>
    <dbReference type="NCBI Taxonomy" id="1708749"/>
    <lineage>
        <taxon>Bacteria</taxon>
        <taxon>Bacillati</taxon>
        <taxon>Actinomycetota</taxon>
        <taxon>Actinomycetes</taxon>
        <taxon>Propionibacteriales</taxon>
        <taxon>Nocardioidaceae</taxon>
        <taxon>Tenggerimyces</taxon>
    </lineage>
</organism>
<proteinExistence type="predicted"/>
<dbReference type="Gene3D" id="3.40.50.300">
    <property type="entry name" value="P-loop containing nucleotide triphosphate hydrolases"/>
    <property type="match status" value="1"/>
</dbReference>
<evidence type="ECO:0000259" key="9">
    <source>
        <dbReference type="PROSITE" id="PS50929"/>
    </source>
</evidence>
<sequence length="527" mass="54698">MAAGLATGMVTLAVIADVLAQRANTTGATGASAWVRRRMVVSALDARSGAPELGAGEVASRIIAGGSACGRIIPLVSSAVRTVLTAIAALALLGTIDPLLPLVLLVGAPIGYAVLRPFTRRSTDASTAYQEAQGRIADRLVDALAGLRTIRASGTVDQEVARILSPLPELRAAGLRSWELQRGLAVSFGLLTPALHVAVIGAAGWALAVGRISPGQLIAAVGYAALALGTVDKIDIVVDLAGIRAGAARVVDFVRPIRPAEGEELLPSGVGEIRFDDVSVRRAGVTVLDQVSLRVAAGSTVAIVGPSGSGKSALTGLLGRMVEPDAGRVLIDGHDIAELTTTQLRQAVAYGFERPVLLGQTVADAIAYARPAVPAVLESPRTQNMDRGMDVLLAATAAHADEFIRRLPLGYHTPVVDAPLSGGEQQRLGLARAVAQGARVLVLDDATSSLDTATEANVVEALSDALSGRTKLVVAHRAATAARADRVAWFVGGRLLRVDTHARLWRDPSYRTLFSPAADDLAEDRTR</sequence>
<dbReference type="InterPro" id="IPR003593">
    <property type="entry name" value="AAA+_ATPase"/>
</dbReference>
<dbReference type="InterPro" id="IPR017871">
    <property type="entry name" value="ABC_transporter-like_CS"/>
</dbReference>
<keyword evidence="4 10" id="KW-0067">ATP-binding</keyword>
<dbReference type="SUPFAM" id="SSF90123">
    <property type="entry name" value="ABC transporter transmembrane region"/>
    <property type="match status" value="1"/>
</dbReference>
<evidence type="ECO:0000256" key="3">
    <source>
        <dbReference type="ARBA" id="ARBA00022741"/>
    </source>
</evidence>
<reference evidence="11" key="1">
    <citation type="journal article" date="2019" name="Int. J. Syst. Evol. Microbiol.">
        <title>The Global Catalogue of Microorganisms (GCM) 10K type strain sequencing project: providing services to taxonomists for standard genome sequencing and annotation.</title>
        <authorList>
            <consortium name="The Broad Institute Genomics Platform"/>
            <consortium name="The Broad Institute Genome Sequencing Center for Infectious Disease"/>
            <person name="Wu L."/>
            <person name="Ma J."/>
        </authorList>
    </citation>
    <scope>NUCLEOTIDE SEQUENCE [LARGE SCALE GENOMIC DNA]</scope>
    <source>
        <strain evidence="11">CGMCC 4.7241</strain>
    </source>
</reference>
<accession>A0ABV7YDF2</accession>
<keyword evidence="2 7" id="KW-0812">Transmembrane</keyword>
<dbReference type="InterPro" id="IPR011527">
    <property type="entry name" value="ABC1_TM_dom"/>
</dbReference>
<dbReference type="GO" id="GO:0005524">
    <property type="term" value="F:ATP binding"/>
    <property type="evidence" value="ECO:0007669"/>
    <property type="project" value="UniProtKB-KW"/>
</dbReference>
<feature type="domain" description="ABC transporter" evidence="8">
    <location>
        <begin position="273"/>
        <end position="517"/>
    </location>
</feature>
<evidence type="ECO:0000256" key="1">
    <source>
        <dbReference type="ARBA" id="ARBA00004651"/>
    </source>
</evidence>